<keyword evidence="2" id="KW-0378">Hydrolase</keyword>
<keyword evidence="2" id="KW-0067">ATP-binding</keyword>
<evidence type="ECO:0000313" key="2">
    <source>
        <dbReference type="EMBL" id="BBB16603.1"/>
    </source>
</evidence>
<evidence type="ECO:0000259" key="1">
    <source>
        <dbReference type="Pfam" id="PF05970"/>
    </source>
</evidence>
<dbReference type="InterPro" id="IPR051055">
    <property type="entry name" value="PIF1_helicase"/>
</dbReference>
<dbReference type="PANTHER" id="PTHR47642">
    <property type="entry name" value="ATP-DEPENDENT DNA HELICASE"/>
    <property type="match status" value="1"/>
</dbReference>
<dbReference type="GO" id="GO:0000723">
    <property type="term" value="P:telomere maintenance"/>
    <property type="evidence" value="ECO:0007669"/>
    <property type="project" value="InterPro"/>
</dbReference>
<accession>A0A2Z5UZS2</accession>
<dbReference type="Gene3D" id="3.40.50.300">
    <property type="entry name" value="P-loop containing nucleotide triphosphate hydrolases"/>
    <property type="match status" value="1"/>
</dbReference>
<dbReference type="SUPFAM" id="SSF52540">
    <property type="entry name" value="P-loop containing nucleoside triphosphate hydrolases"/>
    <property type="match status" value="2"/>
</dbReference>
<sequence length="508" mass="56770">MGVDDSIWTDSQKSAYDGIITTFKRNVVDVQRCPIFVTGRGGTGKSFLLHRLREYFESHGVRVVVTATQAVAAQLVSGKTLHSTFKIRRIRSVDSAAFVCDIDIFPYDVLIIDEVSMLSDTLLDTIEQKLTTIRDCRAPFGGVFVVGFGDLLQLSPVQDREVYMAKSWKYFKLVALTTSVRHGNDKKYDNLMSRLRLGDKTVVNAINEYCVKTSCEIDKDLLENNTTVVVAKNIFAERNNLSIAKRLVRDNDLSNSYRTLKRHESTVDCANDSDKDYYTLQEVERIVPKELSVFPGATLMFTANGLSGGPWCNGDICKVVSLQCDKFNGTGDVLSVTVKMIKDNKVVVVQPQSYRYSISSDFVKRSSRQCVVGFPLTYGWSVTIHKVQGSTYDRLVVNPSEIFCAGQLYVALSRVRSCEGLLLTEPIKAEQVMCSKRTLGVYVAMKRLVTDGTVCGTPSCMGDVYKRLYEECIQRMYNMQEQLTNINLELVTVCAENAAALSGNINHV</sequence>
<dbReference type="InterPro" id="IPR027417">
    <property type="entry name" value="P-loop_NTPase"/>
</dbReference>
<keyword evidence="2" id="KW-0547">Nucleotide-binding</keyword>
<dbReference type="InterPro" id="IPR010285">
    <property type="entry name" value="DNA_helicase_pif1-like_DEAD"/>
</dbReference>
<protein>
    <submittedName>
        <fullName evidence="2">Helicase</fullName>
    </submittedName>
</protein>
<feature type="domain" description="DNA helicase Pif1-like DEAD-box helicase" evidence="1">
    <location>
        <begin position="9"/>
        <end position="187"/>
    </location>
</feature>
<proteinExistence type="predicted"/>
<organism evidence="2">
    <name type="scientific">Heliothis virescens ascovirus 3j</name>
    <dbReference type="NCBI Taxonomy" id="1561067"/>
    <lineage>
        <taxon>Viruses</taxon>
        <taxon>Varidnaviria</taxon>
        <taxon>Bamfordvirae</taxon>
        <taxon>Nucleocytoviricota</taxon>
        <taxon>Megaviricetes</taxon>
        <taxon>Pimascovirales</taxon>
        <taxon>Pimascovirales incertae sedis</taxon>
        <taxon>Ascoviridae</taxon>
        <taxon>Ascovirus</taxon>
    </lineage>
</organism>
<dbReference type="Proteomes" id="UP000317522">
    <property type="component" value="Segment"/>
</dbReference>
<name>A0A2Z5UZS2_9VIRU</name>
<keyword evidence="2" id="KW-0347">Helicase</keyword>
<dbReference type="PANTHER" id="PTHR47642:SF6">
    <property type="entry name" value="ATP-DEPENDENT DNA HELICASE"/>
    <property type="match status" value="1"/>
</dbReference>
<reference evidence="2" key="1">
    <citation type="submission" date="2017-10" db="EMBL/GenBank/DDBJ databases">
        <title>Ascovirus isolated from Spodoptera litura (Noctuidae: Lepidoptera) transmitted by generalist endoparasitoid Meteorus pulchricornis (Braconidae: Hymenoptera).</title>
        <authorList>
            <person name="Arai E."/>
            <person name="Ishii K."/>
            <person name="Ishii H."/>
            <person name="Kunimi Y."/>
            <person name="Inoue M.N."/>
            <person name="Makiyama N."/>
            <person name="Sagawa S."/>
            <person name="Nakai M."/>
        </authorList>
    </citation>
    <scope>NUCLEOTIDE SEQUENCE [LARGE SCALE GENOMIC DNA]</scope>
    <source>
        <strain evidence="2">ENT01</strain>
    </source>
</reference>
<dbReference type="GO" id="GO:0006281">
    <property type="term" value="P:DNA repair"/>
    <property type="evidence" value="ECO:0007669"/>
    <property type="project" value="InterPro"/>
</dbReference>
<dbReference type="Pfam" id="PF05970">
    <property type="entry name" value="PIF1"/>
    <property type="match status" value="1"/>
</dbReference>
<dbReference type="CDD" id="cd18809">
    <property type="entry name" value="SF1_C_RecD"/>
    <property type="match status" value="1"/>
</dbReference>
<dbReference type="GO" id="GO:0003678">
    <property type="term" value="F:DNA helicase activity"/>
    <property type="evidence" value="ECO:0007669"/>
    <property type="project" value="InterPro"/>
</dbReference>
<dbReference type="EMBL" id="LC332918">
    <property type="protein sequence ID" value="BBB16603.1"/>
    <property type="molecule type" value="Genomic_DNA"/>
</dbReference>